<dbReference type="GeneID" id="30197719"/>
<keyword evidence="2" id="KW-0862">Zinc</keyword>
<dbReference type="GO" id="GO:0045944">
    <property type="term" value="P:positive regulation of transcription by RNA polymerase II"/>
    <property type="evidence" value="ECO:0007669"/>
    <property type="project" value="TreeGrafter"/>
</dbReference>
<sequence length="1096" mass="123844">MVAASKANSNKVVKKDKKTAAAANKRRNRVPISCTICRRRKVKCDKKRPVCTACHRTGVAHLCHYIDPPWAQPLQNSEINPPQEPESEVERLKEKIRQLESQLFPNEDHLPSPNEEADDHESNSSHEHNISTDSLPNEALNLGKKFDMLHIKSTTTVHLGATSWLAIMKGDPYLRVLWAHIFKMRKKVEEMKFKDKMIRHQQEQEQVREGKKLSTSQVCPVSGKDNSTGGQCPVSHSLNYNESVTESSSCPVMSTASISISKCPVSHVRSETMTREVRKAEDEGDDETMDENNTPETETSSDHNNKLHEKVCPLMIGDTSFMDDFNAHNASSCPVIKDKKTKKRRRSSSKSESSGKTEPKLSDKEAALQYAQNPVMMLEKYLPKKKVLWLHIKRFFEVLYVYMPYVDEPSFIEELKYIFGEEDDEDQTIKIKIRSGVDFALVGTVCIIARLSWHTLPMNNSAKLLKKSSNHSKNYQEDQSIIQFLQKPENEIPLKLVDCVKQCFSNLKLMRKSSLKIVQCALYMRLYFMYSPDDGEGADGGDSQIFLGMIIQMAISIGLHRDPKNFENFSNERQRHLWRKIWFKLISLDVTQSMNLGCPRALQNHIEFSDTELPGEVDDDGSNLEEFKNDLRELTIINNIHTQAKIDDLIAKTMKVLLNVNKPARRFQVDQLIDQLEQSISGFGVITDKYALPQIGKLLVNRSKNEPLYVSGARAIEFRLHVTVNMLLYLLNYILYVHFEPRGSQDQQVALIAKNYAQKALNCALEGYRNCTLFFDCGGDYFGPGSDIVLAPLLLLVGHRSMQFMVSLILRSRCGPFMKPSVVEKSSFPMVPDDSNDSSQTGSNNIDNRNYDLNSVEIKDESEQYVSAFNVDVNSGEALATILLSHMDSFHKLAETLGQKYSYSWRMGKAVGFFVTLLKKPVNIVKDLVKTENLKDVEADKGVSNVLNAVPLVLSTDEEKKAKTKPLTSKLDEKPQGQESQPTQSNFNQSNLFNPFFENLEANLINPNLDDATMVDQFKNDLQQSENFLSFKDPSQSMGETFGFTGLPDLDLLQGSSSLDNFMTGLQEDKDGLNSMGDGAGSAVDFNNMMSSSWFS</sequence>
<dbReference type="GO" id="GO:0000978">
    <property type="term" value="F:RNA polymerase II cis-regulatory region sequence-specific DNA binding"/>
    <property type="evidence" value="ECO:0007669"/>
    <property type="project" value="TreeGrafter"/>
</dbReference>
<evidence type="ECO:0000256" key="6">
    <source>
        <dbReference type="ARBA" id="ARBA00023242"/>
    </source>
</evidence>
<dbReference type="GO" id="GO:0000981">
    <property type="term" value="F:DNA-binding transcription factor activity, RNA polymerase II-specific"/>
    <property type="evidence" value="ECO:0007669"/>
    <property type="project" value="InterPro"/>
</dbReference>
<feature type="region of interest" description="Disordered" evidence="7">
    <location>
        <begin position="203"/>
        <end position="230"/>
    </location>
</feature>
<gene>
    <name evidence="9" type="ORF">WICANDRAFT_106383</name>
</gene>
<dbReference type="SMART" id="SM00066">
    <property type="entry name" value="GAL4"/>
    <property type="match status" value="1"/>
</dbReference>
<feature type="region of interest" description="Disordered" evidence="7">
    <location>
        <begin position="102"/>
        <end position="136"/>
    </location>
</feature>
<dbReference type="PROSITE" id="PS00463">
    <property type="entry name" value="ZN2_CY6_FUNGAL_1"/>
    <property type="match status" value="1"/>
</dbReference>
<keyword evidence="4" id="KW-0238">DNA-binding</keyword>
<proteinExistence type="predicted"/>
<dbReference type="InterPro" id="IPR007219">
    <property type="entry name" value="XnlR_reg_dom"/>
</dbReference>
<feature type="compositionally biased region" description="Basic residues" evidence="7">
    <location>
        <begin position="339"/>
        <end position="348"/>
    </location>
</feature>
<evidence type="ECO:0000313" key="10">
    <source>
        <dbReference type="Proteomes" id="UP000094112"/>
    </source>
</evidence>
<dbReference type="Pfam" id="PF00172">
    <property type="entry name" value="Zn_clus"/>
    <property type="match status" value="1"/>
</dbReference>
<evidence type="ECO:0000256" key="1">
    <source>
        <dbReference type="ARBA" id="ARBA00022723"/>
    </source>
</evidence>
<dbReference type="CDD" id="cd00067">
    <property type="entry name" value="GAL4"/>
    <property type="match status" value="1"/>
</dbReference>
<organism evidence="9 10">
    <name type="scientific">Wickerhamomyces anomalus (strain ATCC 58044 / CBS 1984 / NCYC 433 / NRRL Y-366-8)</name>
    <name type="common">Yeast</name>
    <name type="synonym">Hansenula anomala</name>
    <dbReference type="NCBI Taxonomy" id="683960"/>
    <lineage>
        <taxon>Eukaryota</taxon>
        <taxon>Fungi</taxon>
        <taxon>Dikarya</taxon>
        <taxon>Ascomycota</taxon>
        <taxon>Saccharomycotina</taxon>
        <taxon>Saccharomycetes</taxon>
        <taxon>Phaffomycetales</taxon>
        <taxon>Wickerhamomycetaceae</taxon>
        <taxon>Wickerhamomyces</taxon>
    </lineage>
</organism>
<evidence type="ECO:0000256" key="3">
    <source>
        <dbReference type="ARBA" id="ARBA00023015"/>
    </source>
</evidence>
<evidence type="ECO:0000256" key="7">
    <source>
        <dbReference type="SAM" id="MobiDB-lite"/>
    </source>
</evidence>
<feature type="compositionally biased region" description="Low complexity" evidence="7">
    <location>
        <begin position="1"/>
        <end position="11"/>
    </location>
</feature>
<dbReference type="Pfam" id="PF04082">
    <property type="entry name" value="Fungal_trans"/>
    <property type="match status" value="1"/>
</dbReference>
<evidence type="ECO:0000256" key="4">
    <source>
        <dbReference type="ARBA" id="ARBA00023125"/>
    </source>
</evidence>
<dbReference type="PROSITE" id="PS50048">
    <property type="entry name" value="ZN2_CY6_FUNGAL_2"/>
    <property type="match status" value="1"/>
</dbReference>
<feature type="region of interest" description="Disordered" evidence="7">
    <location>
        <begin position="336"/>
        <end position="364"/>
    </location>
</feature>
<keyword evidence="10" id="KW-1185">Reference proteome</keyword>
<dbReference type="PANTHER" id="PTHR31069:SF12">
    <property type="entry name" value="TRANSCRIPTION FACTOR DOMAIN-CONTAINING PROTEIN"/>
    <property type="match status" value="1"/>
</dbReference>
<feature type="region of interest" description="Disordered" evidence="7">
    <location>
        <begin position="828"/>
        <end position="850"/>
    </location>
</feature>
<dbReference type="GO" id="GO:0006351">
    <property type="term" value="P:DNA-templated transcription"/>
    <property type="evidence" value="ECO:0007669"/>
    <property type="project" value="InterPro"/>
</dbReference>
<keyword evidence="3" id="KW-0805">Transcription regulation</keyword>
<feature type="region of interest" description="Disordered" evidence="7">
    <location>
        <begin position="960"/>
        <end position="988"/>
    </location>
</feature>
<protein>
    <recommendedName>
        <fullName evidence="8">Zn(2)-C6 fungal-type domain-containing protein</fullName>
    </recommendedName>
</protein>
<keyword evidence="5" id="KW-0804">Transcription</keyword>
<feature type="domain" description="Zn(2)-C6 fungal-type" evidence="8">
    <location>
        <begin position="33"/>
        <end position="65"/>
    </location>
</feature>
<keyword evidence="1" id="KW-0479">Metal-binding</keyword>
<feature type="region of interest" description="Disordered" evidence="7">
    <location>
        <begin position="265"/>
        <end position="306"/>
    </location>
</feature>
<dbReference type="InterPro" id="IPR001138">
    <property type="entry name" value="Zn2Cys6_DnaBD"/>
</dbReference>
<feature type="compositionally biased region" description="Basic and acidic residues" evidence="7">
    <location>
        <begin position="353"/>
        <end position="364"/>
    </location>
</feature>
<dbReference type="SMART" id="SM00906">
    <property type="entry name" value="Fungal_trans"/>
    <property type="match status" value="1"/>
</dbReference>
<dbReference type="GO" id="GO:0008270">
    <property type="term" value="F:zinc ion binding"/>
    <property type="evidence" value="ECO:0007669"/>
    <property type="project" value="InterPro"/>
</dbReference>
<feature type="compositionally biased region" description="Basic and acidic residues" evidence="7">
    <location>
        <begin position="120"/>
        <end position="130"/>
    </location>
</feature>
<feature type="compositionally biased region" description="Polar residues" evidence="7">
    <location>
        <begin position="213"/>
        <end position="230"/>
    </location>
</feature>
<feature type="region of interest" description="Disordered" evidence="7">
    <location>
        <begin position="74"/>
        <end position="93"/>
    </location>
</feature>
<dbReference type="STRING" id="683960.A0A1E3NXT2"/>
<dbReference type="GO" id="GO:0005634">
    <property type="term" value="C:nucleus"/>
    <property type="evidence" value="ECO:0007669"/>
    <property type="project" value="TreeGrafter"/>
</dbReference>
<dbReference type="CDD" id="cd12148">
    <property type="entry name" value="fungal_TF_MHR"/>
    <property type="match status" value="1"/>
</dbReference>
<evidence type="ECO:0000259" key="8">
    <source>
        <dbReference type="PROSITE" id="PS50048"/>
    </source>
</evidence>
<keyword evidence="6" id="KW-0539">Nucleus</keyword>
<dbReference type="InterPro" id="IPR050675">
    <property type="entry name" value="OAF3"/>
</dbReference>
<accession>A0A1E3NXT2</accession>
<feature type="compositionally biased region" description="Basic and acidic residues" evidence="7">
    <location>
        <begin position="268"/>
        <end position="281"/>
    </location>
</feature>
<feature type="region of interest" description="Disordered" evidence="7">
    <location>
        <begin position="1"/>
        <end position="24"/>
    </location>
</feature>
<name>A0A1E3NXT2_WICAA</name>
<dbReference type="SUPFAM" id="SSF57701">
    <property type="entry name" value="Zn2/Cys6 DNA-binding domain"/>
    <property type="match status" value="1"/>
</dbReference>
<evidence type="ECO:0000313" key="9">
    <source>
        <dbReference type="EMBL" id="ODQ57968.1"/>
    </source>
</evidence>
<evidence type="ECO:0000256" key="5">
    <source>
        <dbReference type="ARBA" id="ARBA00023163"/>
    </source>
</evidence>
<feature type="compositionally biased region" description="Polar residues" evidence="7">
    <location>
        <begin position="837"/>
        <end position="850"/>
    </location>
</feature>
<dbReference type="OrthoDB" id="4159781at2759"/>
<feature type="compositionally biased region" description="Basic and acidic residues" evidence="7">
    <location>
        <begin position="203"/>
        <end position="212"/>
    </location>
</feature>
<dbReference type="Gene3D" id="4.10.240.10">
    <property type="entry name" value="Zn(2)-C6 fungal-type DNA-binding domain"/>
    <property type="match status" value="1"/>
</dbReference>
<dbReference type="PANTHER" id="PTHR31069">
    <property type="entry name" value="OLEATE-ACTIVATED TRANSCRIPTION FACTOR 1-RELATED"/>
    <property type="match status" value="1"/>
</dbReference>
<evidence type="ECO:0000256" key="2">
    <source>
        <dbReference type="ARBA" id="ARBA00022833"/>
    </source>
</evidence>
<dbReference type="InterPro" id="IPR036864">
    <property type="entry name" value="Zn2-C6_fun-type_DNA-bd_sf"/>
</dbReference>
<dbReference type="EMBL" id="KV454212">
    <property type="protein sequence ID" value="ODQ57968.1"/>
    <property type="molecule type" value="Genomic_DNA"/>
</dbReference>
<dbReference type="Proteomes" id="UP000094112">
    <property type="component" value="Unassembled WGS sequence"/>
</dbReference>
<dbReference type="RefSeq" id="XP_019037175.1">
    <property type="nucleotide sequence ID" value="XM_019180473.1"/>
</dbReference>
<reference evidence="9 10" key="1">
    <citation type="journal article" date="2016" name="Proc. Natl. Acad. Sci. U.S.A.">
        <title>Comparative genomics of biotechnologically important yeasts.</title>
        <authorList>
            <person name="Riley R."/>
            <person name="Haridas S."/>
            <person name="Wolfe K.H."/>
            <person name="Lopes M.R."/>
            <person name="Hittinger C.T."/>
            <person name="Goeker M."/>
            <person name="Salamov A.A."/>
            <person name="Wisecaver J.H."/>
            <person name="Long T.M."/>
            <person name="Calvey C.H."/>
            <person name="Aerts A.L."/>
            <person name="Barry K.W."/>
            <person name="Choi C."/>
            <person name="Clum A."/>
            <person name="Coughlan A.Y."/>
            <person name="Deshpande S."/>
            <person name="Douglass A.P."/>
            <person name="Hanson S.J."/>
            <person name="Klenk H.-P."/>
            <person name="LaButti K.M."/>
            <person name="Lapidus A."/>
            <person name="Lindquist E.A."/>
            <person name="Lipzen A.M."/>
            <person name="Meier-Kolthoff J.P."/>
            <person name="Ohm R.A."/>
            <person name="Otillar R.P."/>
            <person name="Pangilinan J.L."/>
            <person name="Peng Y."/>
            <person name="Rokas A."/>
            <person name="Rosa C.A."/>
            <person name="Scheuner C."/>
            <person name="Sibirny A.A."/>
            <person name="Slot J.C."/>
            <person name="Stielow J.B."/>
            <person name="Sun H."/>
            <person name="Kurtzman C.P."/>
            <person name="Blackwell M."/>
            <person name="Grigoriev I.V."/>
            <person name="Jeffries T.W."/>
        </authorList>
    </citation>
    <scope>NUCLEOTIDE SEQUENCE [LARGE SCALE GENOMIC DNA]</scope>
    <source>
        <strain evidence="10">ATCC 58044 / CBS 1984 / NCYC 433 / NRRL Y-366-8</strain>
    </source>
</reference>
<dbReference type="AlphaFoldDB" id="A0A1E3NXT2"/>
<feature type="compositionally biased region" description="Polar residues" evidence="7">
    <location>
        <begin position="977"/>
        <end position="988"/>
    </location>
</feature>